<gene>
    <name evidence="3" type="ORF">FNT36_22510</name>
</gene>
<feature type="signal peptide" evidence="2">
    <location>
        <begin position="1"/>
        <end position="21"/>
    </location>
</feature>
<dbReference type="PANTHER" id="PTHR36721:SF1">
    <property type="entry name" value="OS04G0446401 PROTEIN"/>
    <property type="match status" value="1"/>
</dbReference>
<feature type="region of interest" description="Disordered" evidence="1">
    <location>
        <begin position="24"/>
        <end position="48"/>
    </location>
</feature>
<dbReference type="Proteomes" id="UP000317624">
    <property type="component" value="Unassembled WGS sequence"/>
</dbReference>
<comment type="caution">
    <text evidence="3">The sequence shown here is derived from an EMBL/GenBank/DDBJ whole genome shotgun (WGS) entry which is preliminary data.</text>
</comment>
<proteinExistence type="predicted"/>
<keyword evidence="2" id="KW-0732">Signal</keyword>
<accession>A0A558BN56</accession>
<feature type="compositionally biased region" description="Low complexity" evidence="1">
    <location>
        <begin position="1779"/>
        <end position="1790"/>
    </location>
</feature>
<feature type="region of interest" description="Disordered" evidence="1">
    <location>
        <begin position="1698"/>
        <end position="1893"/>
    </location>
</feature>
<dbReference type="EMBL" id="VMRJ01000006">
    <property type="protein sequence ID" value="TVT37932.1"/>
    <property type="molecule type" value="Genomic_DNA"/>
</dbReference>
<feature type="compositionally biased region" description="Low complexity" evidence="1">
    <location>
        <begin position="217"/>
        <end position="230"/>
    </location>
</feature>
<feature type="region of interest" description="Disordered" evidence="1">
    <location>
        <begin position="204"/>
        <end position="338"/>
    </location>
</feature>
<evidence type="ECO:0000256" key="2">
    <source>
        <dbReference type="SAM" id="SignalP"/>
    </source>
</evidence>
<evidence type="ECO:0000256" key="1">
    <source>
        <dbReference type="SAM" id="MobiDB-lite"/>
    </source>
</evidence>
<dbReference type="PANTHER" id="PTHR36721">
    <property type="entry name" value="PROLINE-RICH FAMILY PROTEIN"/>
    <property type="match status" value="1"/>
</dbReference>
<organism evidence="3 4">
    <name type="scientific">Hymenobacter setariae</name>
    <dbReference type="NCBI Taxonomy" id="2594794"/>
    <lineage>
        <taxon>Bacteria</taxon>
        <taxon>Pseudomonadati</taxon>
        <taxon>Bacteroidota</taxon>
        <taxon>Cytophagia</taxon>
        <taxon>Cytophagales</taxon>
        <taxon>Hymenobacteraceae</taxon>
        <taxon>Hymenobacter</taxon>
    </lineage>
</organism>
<sequence length="1893" mass="203370">MKRLFTAAFFTTFLHLLPAAAQTTKPVPAPPAAKPAAPTDGRTPGAARPAQVTVAQRYNGHLAPDPAQFIVDVRTMLLATNNAAAQAVGEKLRQLWGTNQLTSSQQSRIAELSQKMLDKKFRPLPHLTTFYSALVGGKNLAKLSDGQVDQLLDVLSQSLDRDSNTDTEKFLTSTTRLLNGGYLYRSGFNSLRVVGGQLSFAHKGAATEPSPTASFEATPAAPAAPVAKPATPKPAPAKPVVKAKPKPKKRASDGWDTADMWSSTSSSKKNDGWGSANDGWGTPVKKSAANDGWGSANDGWGTPVKKKAPAKTVAKATPAKAPAAKPAPAAPVAKNSDFDEPTLPFTPSASAAYEAYYPPAVSGPVIEIKDADFVMGTAGDSIVLRKVSGTAAPLSSRLVATGGQVAWTIKNNPVTADLGPFDFDLSKAEFTAQPVTLTYPYLLEAPVKGALSYKSLRRKPATGDTGYPRFISLTNDARLKNMGEGIKYQGGVSISGARLLSAALDGSLANIRVSQDGKLRFRAASRSYVLGDSIITASRAAVAMYESDHDSITHPGVELKYLKGKQKLQLLQEQGTYRKTPYSDSYHQVDVRAEMLVWNLREPKIDFSIFTSPKQVSADFESKNFFSNTRYQQLKSINHLHPLQMLLGYSQNHGKTMTMSVREVAEEVKIPEANLRSAVVGLARDGYVDVQPQNGVVTILPKGRHYVGAAREKKDYDHIAIKSLTGSGRSATLNLASDQLLVRGVEQFSFSDDSAAVVVRPDSGVVRLGRNRTIKFNGRVIASAYRFKGRDFQFDYDGYYIDMPHIDSLTIRSKSTKKATGNERRPSDFTLTNKGNSQSGRLFLNDPKNRSGRKKLGNFPSFNSTSGAYVYFNKPDVLGGAYDSTTYFDVPPFKFDSMGTSKSRAGFVGMFHSKALPPIKTALTTQEDGSLGFVHTVPAGGYALYKGKGRLSGGAKVHLNAQGLQSNGTVTYLGATMQSDRFVMYGDSLTGEGKAGAIAAGPNFPKVTMPPGYFISWNAKSDSLHLLTPKEGAPVKMYADHTFKGSMLLTPKGLGGAGRLDGPQSYVRSGDLTFKNDSYSGKKAVLSVKSAQAGKPALTANDVAFTYDLKNSYAEFTREENSKASIDLPYSSFRTSLSSGRWDFKKKRVSLKSTATAANSSYFVSTKPEQHGLKFKSTSASYDLTKYQLEAKGVPYVAAADAWIIPDSGRVAVAGGGKLQTLRRATVLLDSLGKFHKLTGGNITVASRDAFSGDAKYNFRTVTGDSLALKFTNFQSDSSSLVAGPSKKRFSLRKRATTDEAAGPPSLATTATASVEANQKFQLAPSIGYRGSINLNSQKRGLIFDGQVQLQFSKLKNSAEWFAVQDSIDPKNVALTLTKPKAEDGTELVTGLFLSDADNRVYPLYAAPKVTPADVSILEVDGKLHYDAKAGEYTISKNDLADANQYEGAVLVYKETTNRISFRGPMNFITNNKNYSITASGVGGANTDSARYQINTLLGVNINMPSKAIETMAANLGQVTKNSPEALDGSTDEVYKIAQFAGNKGAELYANRKPGAAAAPLASISPKLVHTLVLSKVDLRWNPKQKAWYSVGKIGLAGVGKQAMNALVDGYVEIKRDNSTDLVEIYLEAEPQTWYYLRYANNIVLAKSSNESFDGEIGGKAKGDSNTATEYGVFLGDFSDVDQFRSHFERDYLGKSGKLAARPAAPASSFEEEGVDKSKKKKKKANDPFSDGEITPAADPVADPGKKSKKKKADDPFSEGEVTAAPAAEPTKKKKGKEGAAASETTTTEPAPEPAKKKKKAKDNDPFGEGEITPPPAAEPAKEPKKKEKEVAPAADPTDAPTEEPAKKKKEKKKEQEAAPADPAADPSAEPTVDPGKKSKKKKKAEEDPFGDS</sequence>
<keyword evidence="4" id="KW-1185">Reference proteome</keyword>
<evidence type="ECO:0000313" key="4">
    <source>
        <dbReference type="Proteomes" id="UP000317624"/>
    </source>
</evidence>
<protein>
    <submittedName>
        <fullName evidence="3">Uncharacterized protein</fullName>
    </submittedName>
</protein>
<feature type="compositionally biased region" description="Low complexity" evidence="1">
    <location>
        <begin position="310"/>
        <end position="334"/>
    </location>
</feature>
<reference evidence="3 4" key="1">
    <citation type="submission" date="2019-07" db="EMBL/GenBank/DDBJ databases">
        <title>Hymenobacter sp. straun FUR1 Genome sequencing and assembly.</title>
        <authorList>
            <person name="Chhetri G."/>
        </authorList>
    </citation>
    <scope>NUCLEOTIDE SEQUENCE [LARGE SCALE GENOMIC DNA]</scope>
    <source>
        <strain evidence="3 4">Fur1</strain>
    </source>
</reference>
<dbReference type="OrthoDB" id="1465441at2"/>
<feature type="compositionally biased region" description="Basic and acidic residues" evidence="1">
    <location>
        <begin position="1820"/>
        <end position="1831"/>
    </location>
</feature>
<name>A0A558BN56_9BACT</name>
<feature type="region of interest" description="Disordered" evidence="1">
    <location>
        <begin position="814"/>
        <end position="857"/>
    </location>
</feature>
<dbReference type="RefSeq" id="WP_144852453.1">
    <property type="nucleotide sequence ID" value="NZ_VMRJ01000006.1"/>
</dbReference>
<feature type="compositionally biased region" description="Low complexity" evidence="1">
    <location>
        <begin position="1858"/>
        <end position="1871"/>
    </location>
</feature>
<feature type="chain" id="PRO_5022043936" evidence="2">
    <location>
        <begin position="22"/>
        <end position="1893"/>
    </location>
</feature>
<feature type="compositionally biased region" description="Polar residues" evidence="1">
    <location>
        <begin position="829"/>
        <end position="840"/>
    </location>
</feature>
<evidence type="ECO:0000313" key="3">
    <source>
        <dbReference type="EMBL" id="TVT37932.1"/>
    </source>
</evidence>